<dbReference type="InterPro" id="IPR002466">
    <property type="entry name" value="A_deamin"/>
</dbReference>
<keyword evidence="5" id="KW-0479">Metal-binding</keyword>
<dbReference type="InterPro" id="IPR001044">
    <property type="entry name" value="XPG/Rad2_eukaryotes"/>
</dbReference>
<dbReference type="Proteomes" id="UP001150538">
    <property type="component" value="Unassembled WGS sequence"/>
</dbReference>
<dbReference type="GO" id="GO:0005634">
    <property type="term" value="C:nucleus"/>
    <property type="evidence" value="ECO:0007669"/>
    <property type="project" value="UniProtKB-SubCell"/>
</dbReference>
<dbReference type="SMART" id="SM00552">
    <property type="entry name" value="ADEAMc"/>
    <property type="match status" value="1"/>
</dbReference>
<evidence type="ECO:0000256" key="10">
    <source>
        <dbReference type="ARBA" id="ARBA00023204"/>
    </source>
</evidence>
<dbReference type="Gene3D" id="1.10.150.20">
    <property type="entry name" value="5' to 3' exonuclease, C-terminal subdomain"/>
    <property type="match status" value="1"/>
</dbReference>
<protein>
    <submittedName>
        <fullName evidence="14">DNA repair protein rad2</fullName>
    </submittedName>
</protein>
<comment type="caution">
    <text evidence="14">The sequence shown here is derived from an EMBL/GenBank/DDBJ whole genome shotgun (WGS) entry which is preliminary data.</text>
</comment>
<evidence type="ECO:0000256" key="3">
    <source>
        <dbReference type="ARBA" id="ARBA00005283"/>
    </source>
</evidence>
<feature type="region of interest" description="Disordered" evidence="12">
    <location>
        <begin position="1349"/>
        <end position="1405"/>
    </location>
</feature>
<evidence type="ECO:0000256" key="11">
    <source>
        <dbReference type="ARBA" id="ARBA00023242"/>
    </source>
</evidence>
<dbReference type="SUPFAM" id="SSF88723">
    <property type="entry name" value="PIN domain-like"/>
    <property type="match status" value="1"/>
</dbReference>
<keyword evidence="11" id="KW-0539">Nucleus</keyword>
<dbReference type="PRINTS" id="PR00853">
    <property type="entry name" value="XPGRADSUPER"/>
</dbReference>
<evidence type="ECO:0000313" key="15">
    <source>
        <dbReference type="Proteomes" id="UP001150538"/>
    </source>
</evidence>
<accession>A0A9W8DTM8</accession>
<name>A0A9W8DTM8_9FUNG</name>
<dbReference type="InterPro" id="IPR006086">
    <property type="entry name" value="XPG-I_dom"/>
</dbReference>
<dbReference type="Pfam" id="PF02137">
    <property type="entry name" value="A_deamin"/>
    <property type="match status" value="1"/>
</dbReference>
<proteinExistence type="inferred from homology"/>
<reference evidence="14" key="1">
    <citation type="submission" date="2022-07" db="EMBL/GenBank/DDBJ databases">
        <title>Phylogenomic reconstructions and comparative analyses of Kickxellomycotina fungi.</title>
        <authorList>
            <person name="Reynolds N.K."/>
            <person name="Stajich J.E."/>
            <person name="Barry K."/>
            <person name="Grigoriev I.V."/>
            <person name="Crous P."/>
            <person name="Smith M.E."/>
        </authorList>
    </citation>
    <scope>NUCLEOTIDE SEQUENCE</scope>
    <source>
        <strain evidence="14">NBRC 100468</strain>
    </source>
</reference>
<dbReference type="GO" id="GO:0016788">
    <property type="term" value="F:hydrolase activity, acting on ester bonds"/>
    <property type="evidence" value="ECO:0007669"/>
    <property type="project" value="InterPro"/>
</dbReference>
<evidence type="ECO:0000256" key="9">
    <source>
        <dbReference type="ARBA" id="ARBA00022842"/>
    </source>
</evidence>
<evidence type="ECO:0000256" key="7">
    <source>
        <dbReference type="ARBA" id="ARBA00022763"/>
    </source>
</evidence>
<evidence type="ECO:0000256" key="6">
    <source>
        <dbReference type="ARBA" id="ARBA00022759"/>
    </source>
</evidence>
<comment type="similarity">
    <text evidence="3">Belongs to the XPG/RAD2 endonuclease family. XPG subfamily.</text>
</comment>
<keyword evidence="10" id="KW-0234">DNA repair</keyword>
<dbReference type="SMART" id="SM00484">
    <property type="entry name" value="XPGI"/>
    <property type="match status" value="1"/>
</dbReference>
<evidence type="ECO:0000256" key="5">
    <source>
        <dbReference type="ARBA" id="ARBA00022723"/>
    </source>
</evidence>
<dbReference type="SUPFAM" id="SSF47807">
    <property type="entry name" value="5' to 3' exonuclease, C-terminal subdomain"/>
    <property type="match status" value="1"/>
</dbReference>
<dbReference type="Pfam" id="PF00752">
    <property type="entry name" value="XPG_N"/>
    <property type="match status" value="1"/>
</dbReference>
<comment type="subcellular location">
    <subcellularLocation>
        <location evidence="2">Nucleus</location>
    </subcellularLocation>
</comment>
<evidence type="ECO:0000256" key="4">
    <source>
        <dbReference type="ARBA" id="ARBA00022722"/>
    </source>
</evidence>
<keyword evidence="8" id="KW-0378">Hydrolase</keyword>
<feature type="compositionally biased region" description="Low complexity" evidence="12">
    <location>
        <begin position="1270"/>
        <end position="1281"/>
    </location>
</feature>
<dbReference type="InterPro" id="IPR008918">
    <property type="entry name" value="HhH2"/>
</dbReference>
<dbReference type="GO" id="GO:0004520">
    <property type="term" value="F:DNA endonuclease activity"/>
    <property type="evidence" value="ECO:0007669"/>
    <property type="project" value="TreeGrafter"/>
</dbReference>
<feature type="domain" description="A to I editase" evidence="13">
    <location>
        <begin position="59"/>
        <end position="451"/>
    </location>
</feature>
<dbReference type="GO" id="GO:0006289">
    <property type="term" value="P:nucleotide-excision repair"/>
    <property type="evidence" value="ECO:0007669"/>
    <property type="project" value="InterPro"/>
</dbReference>
<feature type="region of interest" description="Disordered" evidence="12">
    <location>
        <begin position="1555"/>
        <end position="1582"/>
    </location>
</feature>
<dbReference type="PROSITE" id="PS50141">
    <property type="entry name" value="A_DEAMIN_EDITASE"/>
    <property type="match status" value="1"/>
</dbReference>
<evidence type="ECO:0000313" key="14">
    <source>
        <dbReference type="EMBL" id="KAJ1917812.1"/>
    </source>
</evidence>
<dbReference type="Pfam" id="PF00867">
    <property type="entry name" value="XPG_I"/>
    <property type="match status" value="1"/>
</dbReference>
<dbReference type="GO" id="GO:0006396">
    <property type="term" value="P:RNA processing"/>
    <property type="evidence" value="ECO:0007669"/>
    <property type="project" value="InterPro"/>
</dbReference>
<dbReference type="EMBL" id="JANBPU010000061">
    <property type="protein sequence ID" value="KAJ1917812.1"/>
    <property type="molecule type" value="Genomic_DNA"/>
</dbReference>
<dbReference type="PANTHER" id="PTHR16171">
    <property type="entry name" value="DNA REPAIR PROTEIN COMPLEMENTING XP-G CELLS-RELATED"/>
    <property type="match status" value="1"/>
</dbReference>
<dbReference type="GO" id="GO:0003723">
    <property type="term" value="F:RNA binding"/>
    <property type="evidence" value="ECO:0007669"/>
    <property type="project" value="InterPro"/>
</dbReference>
<dbReference type="InterPro" id="IPR036279">
    <property type="entry name" value="5-3_exonuclease_C_sf"/>
</dbReference>
<dbReference type="GO" id="GO:0046872">
    <property type="term" value="F:metal ion binding"/>
    <property type="evidence" value="ECO:0007669"/>
    <property type="project" value="UniProtKB-KW"/>
</dbReference>
<dbReference type="Gene3D" id="3.40.50.1010">
    <property type="entry name" value="5'-nuclease"/>
    <property type="match status" value="2"/>
</dbReference>
<keyword evidence="4" id="KW-0540">Nuclease</keyword>
<dbReference type="SMART" id="SM00279">
    <property type="entry name" value="HhH2"/>
    <property type="match status" value="1"/>
</dbReference>
<dbReference type="OrthoDB" id="10268011at2759"/>
<feature type="region of interest" description="Disordered" evidence="12">
    <location>
        <begin position="579"/>
        <end position="631"/>
    </location>
</feature>
<dbReference type="SMART" id="SM00485">
    <property type="entry name" value="XPGN"/>
    <property type="match status" value="1"/>
</dbReference>
<keyword evidence="9" id="KW-0460">Magnesium</keyword>
<dbReference type="CDD" id="cd09904">
    <property type="entry name" value="H3TH_XPG"/>
    <property type="match status" value="1"/>
</dbReference>
<organism evidence="14 15">
    <name type="scientific">Mycoemilia scoparia</name>
    <dbReference type="NCBI Taxonomy" id="417184"/>
    <lineage>
        <taxon>Eukaryota</taxon>
        <taxon>Fungi</taxon>
        <taxon>Fungi incertae sedis</taxon>
        <taxon>Zoopagomycota</taxon>
        <taxon>Kickxellomycotina</taxon>
        <taxon>Kickxellomycetes</taxon>
        <taxon>Kickxellales</taxon>
        <taxon>Kickxellaceae</taxon>
        <taxon>Mycoemilia</taxon>
    </lineage>
</organism>
<dbReference type="GO" id="GO:0004000">
    <property type="term" value="F:adenosine deaminase activity"/>
    <property type="evidence" value="ECO:0007669"/>
    <property type="project" value="InterPro"/>
</dbReference>
<evidence type="ECO:0000259" key="13">
    <source>
        <dbReference type="PROSITE" id="PS50141"/>
    </source>
</evidence>
<keyword evidence="15" id="KW-1185">Reference proteome</keyword>
<gene>
    <name evidence="14" type="primary">RAD2</name>
    <name evidence="14" type="ORF">H4219_003003</name>
</gene>
<dbReference type="InterPro" id="IPR006085">
    <property type="entry name" value="XPG_DNA_repair_N"/>
</dbReference>
<evidence type="ECO:0000256" key="2">
    <source>
        <dbReference type="ARBA" id="ARBA00004123"/>
    </source>
</evidence>
<dbReference type="PANTHER" id="PTHR16171:SF7">
    <property type="entry name" value="DNA REPAIR PROTEIN RAD2"/>
    <property type="match status" value="1"/>
</dbReference>
<dbReference type="PROSITE" id="PS00842">
    <property type="entry name" value="XPG_2"/>
    <property type="match status" value="1"/>
</dbReference>
<dbReference type="InterPro" id="IPR029060">
    <property type="entry name" value="PIN-like_dom_sf"/>
</dbReference>
<feature type="region of interest" description="Disordered" evidence="12">
    <location>
        <begin position="1053"/>
        <end position="1091"/>
    </location>
</feature>
<feature type="region of interest" description="Disordered" evidence="12">
    <location>
        <begin position="829"/>
        <end position="884"/>
    </location>
</feature>
<sequence>MDDDIATIIPNRVIFQYNQLPKRGKPVDQTNERFEWTVLAGIVQETKNSDGDVDYKCVSLGTGVKCLGGKSIDSDGNLVHDSHAEVIARRGFIRYLYNQIDECILWASENKDPKCSDSGNKSIFVKNNNPEGKPFILRQGSEYKEIKFHLYISQAPCGDASTESLARHLEENPSSNSSPVNVQDQCGFDDSSIDSASKKQKLSDGAVIGLRRGREDFSALMSLRTKPGRRDADTTFSMSCSDSDKIARWNVLGLQSALLSRLISPIYLESIVVCDFYNNDSILRAVWERVSGLENLPSGYHVRKPQVVKSKVNFERSLATLSERHQGEDHEIVPSSTAICWFKGIAKHDVIVEGRRQGAAVKKCGVFNPQSSPTISKRSIFRRHCEVLQKIQKYTDQELRSHKSCATIPRVRAQKYLEAKADSTEYQEAKTKLMQQRFGDWVVCPPFAEQFVLDVPILAMGVKALWTILEPSSRPVRIESLEGQRIAIDASIWLNQFVKAIRDDEGNPIDQAHIVGFYRRICKLLFFGIKPVFVFDGAMPEIKRQVINERQQRRQNTVSEIRKKAGQLLNAQLRKEILDQKRQGDDEDGDLGGMLAPSKRKESGAAKLSKAQNRNKRYKRRDDYDLPSYDGPEEKQYLAKAMDDERLPLREELRETLKEHASEVDEIMEFDIESEEFKILPLEMQIELVRSLKNQSRMTSYERLQHMLNTSTNALDFSQQQIQNLVRRNDLMQKYFVVSGAHSRITDPKYLKSMDSKLARIAAQRDSQYLLVKDDEKGAGWIFTSTKKPTDQANEELEIGKSNISTRREPALVGRSSSVGNGYSIKGSSVVVSSSGDESDEWESPPPPTTLTKNLNTSNFTRPPIPPTGKAERNFAQNSDNKHDDTTDIEMAINAGIEASLQEPKASQYQINSDHVSHKENVPPGVTQNYGFQAPADVVTVDSSFSSDSDGNYIDNEGEDVGDGQYYENQESTEMPEALYLLPASKFFAAFVQMIPGNLYNMIPSLISQMEAFMTETTDDAVLEGIYWRYHRKWEKRPENSIASFISEMTEAYGGDNESPSQTANSTCKRQGDSQDNSANDSTSSPNDALKPSLMKAFETVQLEIMTSYLQNLIKWRCYKDKRNEMMGQTYNQAEIQQIGLEQASTTVVQYQDGTSYISDSDSDIVEFIPPRNGQLEDQESSEEALLDANEQQSTKNSNNKDIKLDLGSSMLSKKSSLVQSLDSKTFQSKPLPDSAIVKQVALSSNDSDFNNVSKKEDYADVKESKFVELSSSPPLLPASSMDHDESESILESNETKTRSLQDLDDAISSNDEVEVEASDEDESEEDDLDMTAEVEGYTSVLVKLHNENQDGNNSDNKHISTSPKHTGSTIKDFISSIGSGEDDFPVPKSDKVDEGPLSKPVSSELVRRQVEEEIASLRRDISKSRRNASTVSDDMSQDIRILLNLFGIPYITAPAEAEAQCAYLYDQGLVDGIVTEDSDVMLFGNKIKSYRHVFQKDRFVEMYSASNIQEELSLSRGDLICLAYLLGSDYTEGISGIGPKIAMEIIKEWKSEDTRVQTQAADDEQDEGGDNETNSESFEKRDTEQILRPLLNFKKWWDGIADGSLPRTPNESPIRKRLRKLAKRTLLPPDFPNPHIAYAYIHPSVNDAEITKDKTRDREDLEFQWAVPDHELLSKFLNETLGWSMEKIEHNVMPLVQKVMMTLSGVKK</sequence>
<dbReference type="GO" id="GO:0003697">
    <property type="term" value="F:single-stranded DNA binding"/>
    <property type="evidence" value="ECO:0007669"/>
    <property type="project" value="InterPro"/>
</dbReference>
<dbReference type="CDD" id="cd09868">
    <property type="entry name" value="PIN_XPG_RAD2"/>
    <property type="match status" value="2"/>
</dbReference>
<evidence type="ECO:0000256" key="12">
    <source>
        <dbReference type="SAM" id="MobiDB-lite"/>
    </source>
</evidence>
<comment type="cofactor">
    <cofactor evidence="1">
        <name>Mg(2+)</name>
        <dbReference type="ChEBI" id="CHEBI:18420"/>
    </cofactor>
</comment>
<keyword evidence="7" id="KW-0227">DNA damage</keyword>
<keyword evidence="6" id="KW-0255">Endonuclease</keyword>
<dbReference type="InterPro" id="IPR019974">
    <property type="entry name" value="XPG_CS"/>
</dbReference>
<dbReference type="InterPro" id="IPR006084">
    <property type="entry name" value="XPG/Rad2"/>
</dbReference>
<feature type="compositionally biased region" description="Acidic residues" evidence="12">
    <location>
        <begin position="1312"/>
        <end position="1328"/>
    </location>
</feature>
<feature type="compositionally biased region" description="Acidic residues" evidence="12">
    <location>
        <begin position="1562"/>
        <end position="1571"/>
    </location>
</feature>
<feature type="compositionally biased region" description="Polar residues" evidence="12">
    <location>
        <begin position="1058"/>
        <end position="1087"/>
    </location>
</feature>
<feature type="region of interest" description="Disordered" evidence="12">
    <location>
        <begin position="1267"/>
        <end position="1328"/>
    </location>
</feature>
<evidence type="ECO:0000256" key="1">
    <source>
        <dbReference type="ARBA" id="ARBA00001946"/>
    </source>
</evidence>
<feature type="compositionally biased region" description="Polar residues" evidence="12">
    <location>
        <begin position="1350"/>
        <end position="1370"/>
    </location>
</feature>
<dbReference type="PRINTS" id="PR00066">
    <property type="entry name" value="XRODRMPGMNTG"/>
</dbReference>
<evidence type="ECO:0000256" key="8">
    <source>
        <dbReference type="ARBA" id="ARBA00022801"/>
    </source>
</evidence>